<dbReference type="EMBL" id="MLCF01000162">
    <property type="protein sequence ID" value="OIV35336.1"/>
    <property type="molecule type" value="Genomic_DNA"/>
</dbReference>
<evidence type="ECO:0000313" key="2">
    <source>
        <dbReference type="Proteomes" id="UP000243342"/>
    </source>
</evidence>
<protein>
    <submittedName>
        <fullName evidence="1">Uncharacterized protein</fullName>
    </submittedName>
</protein>
<organism evidence="1 2">
    <name type="scientific">Mangrovactinospora gilvigrisea</name>
    <dbReference type="NCBI Taxonomy" id="1428644"/>
    <lineage>
        <taxon>Bacteria</taxon>
        <taxon>Bacillati</taxon>
        <taxon>Actinomycetota</taxon>
        <taxon>Actinomycetes</taxon>
        <taxon>Kitasatosporales</taxon>
        <taxon>Streptomycetaceae</taxon>
        <taxon>Mangrovactinospora</taxon>
    </lineage>
</organism>
<keyword evidence="2" id="KW-1185">Reference proteome</keyword>
<gene>
    <name evidence="1" type="ORF">BIV57_22065</name>
</gene>
<name>A0A1J7C194_9ACTN</name>
<reference evidence="1 2" key="1">
    <citation type="submission" date="2016-10" db="EMBL/GenBank/DDBJ databases">
        <title>Genome sequence of Streptomyces gilvigriseus MUSC 26.</title>
        <authorList>
            <person name="Lee L.-H."/>
            <person name="Ser H.-L."/>
        </authorList>
    </citation>
    <scope>NUCLEOTIDE SEQUENCE [LARGE SCALE GENOMIC DNA]</scope>
    <source>
        <strain evidence="1 2">MUSC 26</strain>
    </source>
</reference>
<comment type="caution">
    <text evidence="1">The sequence shown here is derived from an EMBL/GenBank/DDBJ whole genome shotgun (WGS) entry which is preliminary data.</text>
</comment>
<evidence type="ECO:0000313" key="1">
    <source>
        <dbReference type="EMBL" id="OIV35336.1"/>
    </source>
</evidence>
<dbReference type="Proteomes" id="UP000243342">
    <property type="component" value="Unassembled WGS sequence"/>
</dbReference>
<dbReference type="AlphaFoldDB" id="A0A1J7C194"/>
<accession>A0A1J7C194</accession>
<dbReference type="RefSeq" id="WP_071658692.1">
    <property type="nucleotide sequence ID" value="NZ_MLCF01000162.1"/>
</dbReference>
<proteinExistence type="predicted"/>
<sequence>MAESAEPAASDPTLAAAVAALLGDGPRAAAEAARVAADIGSAARALARVLTSALGYPPGYAALTARQIAPKPVLYSALVSTRLHPGRRAPTGLAALAPEFTAFLFDQTIDDYNAGHPDADCGSAVHRETARAAAVLPRVRPDWYHGRLAELLDHAPGRTPAHLAPYLLLAAGLRQRLAAGVPRADLADLLHSCADVLAREHLGALAHARPDASVARHPDLVDLALGVHRLPAADGAAAAGCARVESPGLVMVTVSQYLRLRGPDHRGPRALLADEPDLAPALRTLAAVVSLWDDIGDLDDDRRTDAPNVLLGPPAMREAFLARGGIPDGGPVAAAVRAGRGTPRLTADAAALSGAVLAGLDSPGAPPDRALFLRILRTVTHGAHINATFNDRAAGRMTPG</sequence>